<keyword evidence="2" id="KW-1185">Reference proteome</keyword>
<proteinExistence type="predicted"/>
<evidence type="ECO:0000313" key="2">
    <source>
        <dbReference type="Proteomes" id="UP000029549"/>
    </source>
</evidence>
<gene>
    <name evidence="1" type="ORF">P608_13110</name>
</gene>
<comment type="caution">
    <text evidence="1">The sequence shown here is derived from an EMBL/GenBank/DDBJ whole genome shotgun (WGS) entry which is preliminary data.</text>
</comment>
<reference evidence="1 2" key="1">
    <citation type="submission" date="2013-09" db="EMBL/GenBank/DDBJ databases">
        <title>High correlation between genotypes and phenotypes of environmental bacteria Comamonas testosteroni strains.</title>
        <authorList>
            <person name="Liu L."/>
            <person name="Zhu W."/>
            <person name="Xia X."/>
            <person name="Xu B."/>
            <person name="Luo M."/>
            <person name="Wang G."/>
        </authorList>
    </citation>
    <scope>NUCLEOTIDE SEQUENCE [LARGE SCALE GENOMIC DNA]</scope>
    <source>
        <strain evidence="1 2">DF2</strain>
    </source>
</reference>
<organism evidence="1 2">
    <name type="scientific">Comamonas thiooxydans</name>
    <dbReference type="NCBI Taxonomy" id="363952"/>
    <lineage>
        <taxon>Bacteria</taxon>
        <taxon>Pseudomonadati</taxon>
        <taxon>Pseudomonadota</taxon>
        <taxon>Betaproteobacteria</taxon>
        <taxon>Burkholderiales</taxon>
        <taxon>Comamonadaceae</taxon>
        <taxon>Comamonas</taxon>
    </lineage>
</organism>
<evidence type="ECO:0000313" key="1">
    <source>
        <dbReference type="EMBL" id="KGH11677.1"/>
    </source>
</evidence>
<protein>
    <submittedName>
        <fullName evidence="1">Uncharacterized protein</fullName>
    </submittedName>
</protein>
<dbReference type="Proteomes" id="UP000029549">
    <property type="component" value="Unassembled WGS sequence"/>
</dbReference>
<dbReference type="AlphaFoldDB" id="A0A0E3CGB4"/>
<dbReference type="EMBL" id="AWTP01000111">
    <property type="protein sequence ID" value="KGH11677.1"/>
    <property type="molecule type" value="Genomic_DNA"/>
</dbReference>
<sequence>MVGIGGRSLHFEYESYYRLFYLYFKVLEH</sequence>
<name>A0A0E3CGB4_9BURK</name>
<accession>A0A0E3CGB4</accession>